<dbReference type="Gene3D" id="2.130.10.10">
    <property type="entry name" value="YVTN repeat-like/Quinoprotein amine dehydrogenase"/>
    <property type="match status" value="3"/>
</dbReference>
<gene>
    <name evidence="8" type="ORF">R1flu_027871</name>
</gene>
<dbReference type="SUPFAM" id="SSF58038">
    <property type="entry name" value="SNARE fusion complex"/>
    <property type="match status" value="1"/>
</dbReference>
<dbReference type="SMART" id="SM00320">
    <property type="entry name" value="WD40"/>
    <property type="match status" value="4"/>
</dbReference>
<keyword evidence="5" id="KW-0175">Coiled coil</keyword>
<keyword evidence="3" id="KW-0268">Exocytosis</keyword>
<dbReference type="AlphaFoldDB" id="A0ABD1XP34"/>
<dbReference type="InterPro" id="IPR015943">
    <property type="entry name" value="WD40/YVTN_repeat-like_dom_sf"/>
</dbReference>
<dbReference type="CDD" id="cd15873">
    <property type="entry name" value="R-SNARE_STXBP5_6"/>
    <property type="match status" value="1"/>
</dbReference>
<evidence type="ECO:0000256" key="1">
    <source>
        <dbReference type="ARBA" id="ARBA00004496"/>
    </source>
</evidence>
<evidence type="ECO:0000256" key="4">
    <source>
        <dbReference type="ARBA" id="ARBA00022490"/>
    </source>
</evidence>
<evidence type="ECO:0000313" key="9">
    <source>
        <dbReference type="Proteomes" id="UP001605036"/>
    </source>
</evidence>
<evidence type="ECO:0000256" key="3">
    <source>
        <dbReference type="ARBA" id="ARBA00022483"/>
    </source>
</evidence>
<comment type="subcellular location">
    <subcellularLocation>
        <location evidence="1">Cytoplasm</location>
    </subcellularLocation>
</comment>
<evidence type="ECO:0000256" key="2">
    <source>
        <dbReference type="ARBA" id="ARBA00008070"/>
    </source>
</evidence>
<dbReference type="EMBL" id="JBHFFA010000008">
    <property type="protein sequence ID" value="KAL2609298.1"/>
    <property type="molecule type" value="Genomic_DNA"/>
</dbReference>
<feature type="compositionally biased region" description="Acidic residues" evidence="6">
    <location>
        <begin position="766"/>
        <end position="781"/>
    </location>
</feature>
<evidence type="ECO:0000256" key="5">
    <source>
        <dbReference type="PROSITE-ProRule" id="PRU00290"/>
    </source>
</evidence>
<dbReference type="PANTHER" id="PTHR10241:SF25">
    <property type="entry name" value="TOMOSYN, ISOFORM C"/>
    <property type="match status" value="1"/>
</dbReference>
<accession>A0ABD1XP34</accession>
<name>A0ABD1XP34_9MARC</name>
<sequence length="1153" mass="124168">MFVKRLLQKVVAVDTPTVPAGNLKASHLQPQLVAHHGIVHSASILAFEPVQRLLAVASTDGRVKLLGADGIQALLQSPWALACKYLEFMNNRGFLLQVNVRNHIEVWDYAKRELVCHEIWDGDITSFYVLQGSPFIFVGEHSGLVVVLQYVEDEQLLKRMPYGIPAHITLGGVVGSGSHDAPCVVAILAQPDVFYSRLLIAYGNGLIVLWGLHENRVLAVRGGSEMQQCELADYANSLKSRALATPSTPFSDDEDEKEISCVCWVCPIGSVVAVGYIDGEILLWSLPSIMKAKGQMDVELVEGPPYSGQPLMTVDLAPGKAKSPVVGLTWCSSGNSSRGTGGRLYVFGGGEKGRPEALMVISLDASHVEEGGVKLVRLDLPLEGAFADMVLLPPWPAGDGLCSPAAALAVLMSPGLLRVYDELSIASYFAALAEGTPSPPPPQPVPLQLPVTETNVTCAKLVFVSNDGVAAKALLQKPPISNSSVLPTLPGGTKWPISGGKHIAVGSSSTEGIQERNLYLTGHQNGLVSFWDASSPSYNLICTVKYQSENGGDRSVTAFDFCGTSGLLAVGDELGMVSVYRVQKGNNEVNCRIIGRHTATLQEEAQHGDGTFVCFLVLMLHEAAIRSIALAGGLSRLAVGDDSGQVSMVDLQTATVILYDSCFPDHPSSILSLAFSAASTSIPQTTPSSSPRITRQQVQASHVPILYVVGKHANMVAYEGVAGAVLGHGAFHPKNSSTAVSVHLLDAEGSPLSLPGAPVDEPVRIEDEDTESTEEVSDSSEETSSTVFWNCSEAQYLLLCCTDSLRLYGISAFVQGQSVHLKKVRLEKTCCWTAVFREKSKGSGLILLYTDGDIEFRSLPDLEYVKATSLSNWKIDLDEQVMQSLGCSINGRLILMDHGKEVVQLSCLLEDAKRDQQLPQPQLYDSELALADAHASTVRNISKKKVSGIPGMEGLLKGVVGGVIKELKNALDPEVQHVHCASELPKLFSTRPFTISSPSVSSGLKTGGDFSSSDILDIDDIDVDEVQSAPQAPPETSSSGGFGKFMRNLKGKEKEKEKASRDPESDRMKLFDGNDAPPKQQTVDDIRAKYGHPRKSQEISSVVEMARNKLMERGEKLQGIEDKTSELEDNASNFASMAEELAKKMAARKWWEL</sequence>
<reference evidence="8 9" key="1">
    <citation type="submission" date="2024-09" db="EMBL/GenBank/DDBJ databases">
        <title>Chromosome-scale assembly of Riccia fluitans.</title>
        <authorList>
            <person name="Paukszto L."/>
            <person name="Sawicki J."/>
            <person name="Karawczyk K."/>
            <person name="Piernik-Szablinska J."/>
            <person name="Szczecinska M."/>
            <person name="Mazdziarz M."/>
        </authorList>
    </citation>
    <scope>NUCLEOTIDE SEQUENCE [LARGE SCALE GENOMIC DNA]</scope>
    <source>
        <strain evidence="8">Rf_01</strain>
        <tissue evidence="8">Aerial parts of the thallus</tissue>
    </source>
</reference>
<dbReference type="InterPro" id="IPR001680">
    <property type="entry name" value="WD40_rpt"/>
</dbReference>
<dbReference type="GO" id="GO:0005737">
    <property type="term" value="C:cytoplasm"/>
    <property type="evidence" value="ECO:0007669"/>
    <property type="project" value="UniProtKB-SubCell"/>
</dbReference>
<dbReference type="PROSITE" id="PS50892">
    <property type="entry name" value="V_SNARE"/>
    <property type="match status" value="1"/>
</dbReference>
<dbReference type="Pfam" id="PF08596">
    <property type="entry name" value="Lgl_C"/>
    <property type="match status" value="1"/>
</dbReference>
<dbReference type="GO" id="GO:0006887">
    <property type="term" value="P:exocytosis"/>
    <property type="evidence" value="ECO:0007669"/>
    <property type="project" value="UniProtKB-KW"/>
</dbReference>
<dbReference type="Pfam" id="PF00957">
    <property type="entry name" value="Synaptobrevin"/>
    <property type="match status" value="1"/>
</dbReference>
<feature type="region of interest" description="Disordered" evidence="6">
    <location>
        <begin position="751"/>
        <end position="781"/>
    </location>
</feature>
<protein>
    <recommendedName>
        <fullName evidence="7">V-SNARE coiled-coil homology domain-containing protein</fullName>
    </recommendedName>
</protein>
<evidence type="ECO:0000256" key="6">
    <source>
        <dbReference type="SAM" id="MobiDB-lite"/>
    </source>
</evidence>
<dbReference type="InterPro" id="IPR013905">
    <property type="entry name" value="Lgl_C_dom"/>
</dbReference>
<feature type="domain" description="V-SNARE coiled-coil homology" evidence="7">
    <location>
        <begin position="1088"/>
        <end position="1152"/>
    </location>
</feature>
<comment type="similarity">
    <text evidence="2">Belongs to the WD repeat L(2)GL family.</text>
</comment>
<comment type="caution">
    <text evidence="8">The sequence shown here is derived from an EMBL/GenBank/DDBJ whole genome shotgun (WGS) entry which is preliminary data.</text>
</comment>
<dbReference type="Gene3D" id="1.20.5.110">
    <property type="match status" value="1"/>
</dbReference>
<feature type="compositionally biased region" description="Basic and acidic residues" evidence="6">
    <location>
        <begin position="1050"/>
        <end position="1072"/>
    </location>
</feature>
<proteinExistence type="inferred from homology"/>
<dbReference type="Proteomes" id="UP001605036">
    <property type="component" value="Unassembled WGS sequence"/>
</dbReference>
<dbReference type="PANTHER" id="PTHR10241">
    <property type="entry name" value="LETHAL 2 GIANT LARVAE PROTEIN"/>
    <property type="match status" value="1"/>
</dbReference>
<keyword evidence="4" id="KW-0963">Cytoplasm</keyword>
<evidence type="ECO:0000313" key="8">
    <source>
        <dbReference type="EMBL" id="KAL2609298.1"/>
    </source>
</evidence>
<dbReference type="InterPro" id="IPR042855">
    <property type="entry name" value="V_SNARE_CC"/>
</dbReference>
<feature type="compositionally biased region" description="Polar residues" evidence="6">
    <location>
        <begin position="1028"/>
        <end position="1039"/>
    </location>
</feature>
<feature type="region of interest" description="Disordered" evidence="6">
    <location>
        <begin position="1027"/>
        <end position="1083"/>
    </location>
</feature>
<dbReference type="InterPro" id="IPR036322">
    <property type="entry name" value="WD40_repeat_dom_sf"/>
</dbReference>
<keyword evidence="9" id="KW-1185">Reference proteome</keyword>
<dbReference type="SUPFAM" id="SSF50978">
    <property type="entry name" value="WD40 repeat-like"/>
    <property type="match status" value="1"/>
</dbReference>
<evidence type="ECO:0000259" key="7">
    <source>
        <dbReference type="PROSITE" id="PS50892"/>
    </source>
</evidence>
<organism evidence="8 9">
    <name type="scientific">Riccia fluitans</name>
    <dbReference type="NCBI Taxonomy" id="41844"/>
    <lineage>
        <taxon>Eukaryota</taxon>
        <taxon>Viridiplantae</taxon>
        <taxon>Streptophyta</taxon>
        <taxon>Embryophyta</taxon>
        <taxon>Marchantiophyta</taxon>
        <taxon>Marchantiopsida</taxon>
        <taxon>Marchantiidae</taxon>
        <taxon>Marchantiales</taxon>
        <taxon>Ricciaceae</taxon>
        <taxon>Riccia</taxon>
    </lineage>
</organism>